<dbReference type="RefSeq" id="WP_150424576.1">
    <property type="nucleotide sequence ID" value="NZ_VYQA01000002.1"/>
</dbReference>
<sequence length="160" mass="17636">MRKADSLRQWLTAFLPDLKTHPDRLHIWVEGGQIGTRKSRTLSFAYAYTLKVGIWEFAGDADTIMVPMLAWIEKEQPQLLHRSDSQPFGFEAELLDSEASDIVISIELTEPVLVLPREDGSGYDVQHPLEPDYSGGFGDGGATFTEVLAGADAVFPDPGS</sequence>
<proteinExistence type="predicted"/>
<protein>
    <submittedName>
        <fullName evidence="2">Phage tail protein</fullName>
    </submittedName>
</protein>
<evidence type="ECO:0000313" key="4">
    <source>
        <dbReference type="Proteomes" id="UP000326364"/>
    </source>
</evidence>
<dbReference type="InterPro" id="IPR009678">
    <property type="entry name" value="Phage_tail_completion_R"/>
</dbReference>
<organism evidence="2 3">
    <name type="scientific">Sphingobium limneticum</name>
    <dbReference type="NCBI Taxonomy" id="1007511"/>
    <lineage>
        <taxon>Bacteria</taxon>
        <taxon>Pseudomonadati</taxon>
        <taxon>Pseudomonadota</taxon>
        <taxon>Alphaproteobacteria</taxon>
        <taxon>Sphingomonadales</taxon>
        <taxon>Sphingomonadaceae</taxon>
        <taxon>Sphingobium</taxon>
    </lineage>
</organism>
<name>A0A5J5I9B5_9SPHN</name>
<evidence type="ECO:0000313" key="3">
    <source>
        <dbReference type="Proteomes" id="UP000325933"/>
    </source>
</evidence>
<keyword evidence="4" id="KW-1185">Reference proteome</keyword>
<dbReference type="AlphaFoldDB" id="A0A5J5I9B5"/>
<dbReference type="Proteomes" id="UP000325933">
    <property type="component" value="Unassembled WGS sequence"/>
</dbReference>
<evidence type="ECO:0000313" key="1">
    <source>
        <dbReference type="EMBL" id="KAA9020733.1"/>
    </source>
</evidence>
<reference evidence="3 4" key="1">
    <citation type="submission" date="2019-09" db="EMBL/GenBank/DDBJ databases">
        <authorList>
            <person name="Feng G."/>
        </authorList>
    </citation>
    <scope>NUCLEOTIDE SEQUENCE [LARGE SCALE GENOMIC DNA]</scope>
    <source>
        <strain evidence="2 3">KACC 19283</strain>
        <strain evidence="1 4">KACC 19284</strain>
    </source>
</reference>
<dbReference type="EMBL" id="VYQB01000002">
    <property type="protein sequence ID" value="KAA9020733.1"/>
    <property type="molecule type" value="Genomic_DNA"/>
</dbReference>
<dbReference type="Pfam" id="PF06891">
    <property type="entry name" value="P2_Phage_GpR"/>
    <property type="match status" value="1"/>
</dbReference>
<evidence type="ECO:0000313" key="2">
    <source>
        <dbReference type="EMBL" id="KAA9033059.1"/>
    </source>
</evidence>
<gene>
    <name evidence="2" type="ORF">F4U95_03455</name>
    <name evidence="1" type="ORF">F4U96_03455</name>
</gene>
<comment type="caution">
    <text evidence="2">The sequence shown here is derived from an EMBL/GenBank/DDBJ whole genome shotgun (WGS) entry which is preliminary data.</text>
</comment>
<dbReference type="Proteomes" id="UP000326364">
    <property type="component" value="Unassembled WGS sequence"/>
</dbReference>
<dbReference type="EMBL" id="VYQA01000002">
    <property type="protein sequence ID" value="KAA9033059.1"/>
    <property type="molecule type" value="Genomic_DNA"/>
</dbReference>
<accession>A0A5J5I9B5</accession>